<organism evidence="1 2">
    <name type="scientific">Edwardsiella ictaluri</name>
    <dbReference type="NCBI Taxonomy" id="67780"/>
    <lineage>
        <taxon>Bacteria</taxon>
        <taxon>Pseudomonadati</taxon>
        <taxon>Pseudomonadota</taxon>
        <taxon>Gammaproteobacteria</taxon>
        <taxon>Enterobacterales</taxon>
        <taxon>Hafniaceae</taxon>
        <taxon>Edwardsiella</taxon>
    </lineage>
</organism>
<proteinExistence type="predicted"/>
<gene>
    <name evidence="1" type="ORF">MAY91_14010</name>
</gene>
<reference evidence="1 2" key="1">
    <citation type="submission" date="2022-02" db="EMBL/GenBank/DDBJ databases">
        <title>Phenotypic, genotypic and serological characterization of Edwardsiella ictaluri from catfish and ornamental fish species.</title>
        <authorList>
            <person name="Rose D."/>
            <person name="Tekedar H.C."/>
            <person name="Waldbieser G.C."/>
            <person name="Aarattuthodi S."/>
            <person name="Griffin M.J."/>
        </authorList>
    </citation>
    <scope>NUCLEOTIDE SEQUENCE [LARGE SCALE GENOMIC DNA]</scope>
    <source>
        <strain evidence="1 2">13 TAL-140 K3</strain>
    </source>
</reference>
<sequence length="164" mass="17966">MGRVISIGRYGGLVSLPVSGAQTAADPLLFQCGLDNGMVARLTLYDGVPRYGYGVMKHGRIYSPPLTLPRQEGERAMVRCGRSVLPGATYCRFINVNYRYVVMDSIGHDRSFTGVRVFHERKLVSPLNCRNGGFVISDYHAQGLIRDTDTGDEGAYGYLLPDAG</sequence>
<dbReference type="Proteomes" id="UP001222680">
    <property type="component" value="Chromosome"/>
</dbReference>
<protein>
    <recommendedName>
        <fullName evidence="3">WG repeat-containing protein</fullName>
    </recommendedName>
</protein>
<evidence type="ECO:0000313" key="1">
    <source>
        <dbReference type="EMBL" id="WFN95939.1"/>
    </source>
</evidence>
<name>A0ABY8GEK7_EDWIC</name>
<evidence type="ECO:0008006" key="3">
    <source>
        <dbReference type="Google" id="ProtNLM"/>
    </source>
</evidence>
<keyword evidence="2" id="KW-1185">Reference proteome</keyword>
<dbReference type="RefSeq" id="WP_049640481.1">
    <property type="nucleotide sequence ID" value="NZ_CP113159.1"/>
</dbReference>
<evidence type="ECO:0000313" key="2">
    <source>
        <dbReference type="Proteomes" id="UP001222680"/>
    </source>
</evidence>
<dbReference type="EMBL" id="CP092014">
    <property type="protein sequence ID" value="WFN95939.1"/>
    <property type="molecule type" value="Genomic_DNA"/>
</dbReference>
<accession>A0ABY8GEK7</accession>